<dbReference type="Proteomes" id="UP000821865">
    <property type="component" value="Chromosome 9"/>
</dbReference>
<evidence type="ECO:0000313" key="2">
    <source>
        <dbReference type="Proteomes" id="UP000821865"/>
    </source>
</evidence>
<dbReference type="EMBL" id="CM023478">
    <property type="protein sequence ID" value="KAH7932623.1"/>
    <property type="molecule type" value="Genomic_DNA"/>
</dbReference>
<gene>
    <name evidence="1" type="ORF">HPB49_000252</name>
</gene>
<reference evidence="1" key="1">
    <citation type="submission" date="2020-05" db="EMBL/GenBank/DDBJ databases">
        <title>Large-scale comparative analyses of tick genomes elucidate their genetic diversity and vector capacities.</title>
        <authorList>
            <person name="Jia N."/>
            <person name="Wang J."/>
            <person name="Shi W."/>
            <person name="Du L."/>
            <person name="Sun Y."/>
            <person name="Zhan W."/>
            <person name="Jiang J."/>
            <person name="Wang Q."/>
            <person name="Zhang B."/>
            <person name="Ji P."/>
            <person name="Sakyi L.B."/>
            <person name="Cui X."/>
            <person name="Yuan T."/>
            <person name="Jiang B."/>
            <person name="Yang W."/>
            <person name="Lam T.T.-Y."/>
            <person name="Chang Q."/>
            <person name="Ding S."/>
            <person name="Wang X."/>
            <person name="Zhu J."/>
            <person name="Ruan X."/>
            <person name="Zhao L."/>
            <person name="Wei J."/>
            <person name="Que T."/>
            <person name="Du C."/>
            <person name="Cheng J."/>
            <person name="Dai P."/>
            <person name="Han X."/>
            <person name="Huang E."/>
            <person name="Gao Y."/>
            <person name="Liu J."/>
            <person name="Shao H."/>
            <person name="Ye R."/>
            <person name="Li L."/>
            <person name="Wei W."/>
            <person name="Wang X."/>
            <person name="Wang C."/>
            <person name="Yang T."/>
            <person name="Huo Q."/>
            <person name="Li W."/>
            <person name="Guo W."/>
            <person name="Chen H."/>
            <person name="Zhou L."/>
            <person name="Ni X."/>
            <person name="Tian J."/>
            <person name="Zhou Y."/>
            <person name="Sheng Y."/>
            <person name="Liu T."/>
            <person name="Pan Y."/>
            <person name="Xia L."/>
            <person name="Li J."/>
            <person name="Zhao F."/>
            <person name="Cao W."/>
        </authorList>
    </citation>
    <scope>NUCLEOTIDE SEQUENCE</scope>
    <source>
        <strain evidence="1">Dsil-2018</strain>
    </source>
</reference>
<comment type="caution">
    <text evidence="1">The sequence shown here is derived from an EMBL/GenBank/DDBJ whole genome shotgun (WGS) entry which is preliminary data.</text>
</comment>
<evidence type="ECO:0000313" key="1">
    <source>
        <dbReference type="EMBL" id="KAH7932623.1"/>
    </source>
</evidence>
<accession>A0ACB8C0U2</accession>
<protein>
    <submittedName>
        <fullName evidence="1">Uncharacterized protein</fullName>
    </submittedName>
</protein>
<organism evidence="1 2">
    <name type="scientific">Dermacentor silvarum</name>
    <name type="common">Tick</name>
    <dbReference type="NCBI Taxonomy" id="543639"/>
    <lineage>
        <taxon>Eukaryota</taxon>
        <taxon>Metazoa</taxon>
        <taxon>Ecdysozoa</taxon>
        <taxon>Arthropoda</taxon>
        <taxon>Chelicerata</taxon>
        <taxon>Arachnida</taxon>
        <taxon>Acari</taxon>
        <taxon>Parasitiformes</taxon>
        <taxon>Ixodida</taxon>
        <taxon>Ixodoidea</taxon>
        <taxon>Ixodidae</taxon>
        <taxon>Rhipicephalinae</taxon>
        <taxon>Dermacentor</taxon>
    </lineage>
</organism>
<keyword evidence="2" id="KW-1185">Reference proteome</keyword>
<sequence length="716" mass="80563">MDEFQERLIVSVALLTAVSLIGATVMGVVQLLKLEERRPSTDAPPERANGTTDLSDWSLAAAASPWQPVHYDLLLHPHIENRTYEGYVHAVFKIQHNARKIVLDCSQKLQVVATVLRWKSFPVRVTRVLRDGSKVVIDTTHLLRQGRTYNLTVKFQGRFRRDVGLVMKRDGNQVVLLMLPHKLDAHVSFPCFKDPGWKTTFDVRLLTSQHFHASSTARIANIWTQTNGTVVHVFHRTEPMSAYLLCAIFTNFTVVSHERLNLWTTTAFIPYRTAMVRIIGRAVSLLERFVGEWSNTSQVLDLVVAPDLPVVAVSGAGFIGLRQGALASSAGWQRGSWIVTVVRHIVLQFFVAYATPRALKDIWIAESLAYLFQRQILQHLGLGESVDRLRLLGRRKAMDYEDNGVDSGSVRTTLVFAMLADLCPVTIDSGIRRYLKENEYGVADGAALWRTLDLSGLLSRHMDTWADYGGYPLLSVLWVHDDSGPGLVLKQASIRSSLLEASVGPAYAGASHHREVGWHCFDDVECNETLVWAVPFVLDVQGGTRVPEKGALWFRGTIQRYNVARDLSSSWFLVNTDTVSYFRVQYDANNVALLTSQLLKNHTVLGETSRALFLDDMVALAVRRMVSIDALVGLLTYLQKEQSCTVWQLYTRAALKALEHFSGRTEYRPFYLRNQEICMLVQLAPTDNACLQAMRRTTCCNFNMCATPRSTALIWH</sequence>
<proteinExistence type="predicted"/>
<name>A0ACB8C0U2_DERSI</name>